<accession>A0AAD1U6D9</accession>
<proteinExistence type="predicted"/>
<gene>
    <name evidence="2" type="ORF">ECRASSUSDP1_LOCUS2638</name>
</gene>
<organism evidence="2 3">
    <name type="scientific">Euplotes crassus</name>
    <dbReference type="NCBI Taxonomy" id="5936"/>
    <lineage>
        <taxon>Eukaryota</taxon>
        <taxon>Sar</taxon>
        <taxon>Alveolata</taxon>
        <taxon>Ciliophora</taxon>
        <taxon>Intramacronucleata</taxon>
        <taxon>Spirotrichea</taxon>
        <taxon>Hypotrichia</taxon>
        <taxon>Euplotida</taxon>
        <taxon>Euplotidae</taxon>
        <taxon>Moneuplotes</taxon>
    </lineage>
</organism>
<dbReference type="Proteomes" id="UP001295684">
    <property type="component" value="Unassembled WGS sequence"/>
</dbReference>
<feature type="region of interest" description="Disordered" evidence="1">
    <location>
        <begin position="241"/>
        <end position="319"/>
    </location>
</feature>
<feature type="compositionally biased region" description="Basic and acidic residues" evidence="1">
    <location>
        <begin position="266"/>
        <end position="275"/>
    </location>
</feature>
<evidence type="ECO:0000313" key="2">
    <source>
        <dbReference type="EMBL" id="CAI2361327.1"/>
    </source>
</evidence>
<sequence length="517" mass="59764">MSHEPKSRNQKNGYYSQVKTIISTPLPFEVRKKMMNANGYNRFGEILNPQNSRWKIRDRDNLTTHDIEGAVPDTYGKLSELKGRDYINIGDIKGTQSAYKIDKFTNKSHFNLQTKDVTEEGKKRFVKNYSPLEPSYVMYSKSRRRRMVIQDDETSKPRKLITPKTRRKDNRIDDIEGAQPKKLTWVRKILNPADNETELNTGLPMNNNLSSNNISNLAMKGRNITHDSPHQSCKKVLTRVDSCTQRASPHRKEQRHNRTENNSIIIDKKVRDWKSEKKRHAVTGRNSNSPSRDRKLQTPSLPNLAVPRSRRDLPEIDQKWSKSKKYSNLELNSNSEAKLSANNGKISTKGYNQDSRSYRKIAKSRNANHTIEQSISEGHVRVTNFLEKNRNQNHSLNVDKRISNSRCSPLKNPDGQGYYEGFLKAHLQSEHPYMNFLKKSNYQNSSVEPKINSLRNKGKNKHTRKLPGKVKGSKTNMIVTKEKELDNYIKLKMRQGYMNANPLQPPKLKNTGSLPYF</sequence>
<keyword evidence="3" id="KW-1185">Reference proteome</keyword>
<comment type="caution">
    <text evidence="2">The sequence shown here is derived from an EMBL/GenBank/DDBJ whole genome shotgun (WGS) entry which is preliminary data.</text>
</comment>
<feature type="compositionally biased region" description="Basic and acidic residues" evidence="1">
    <location>
        <begin position="309"/>
        <end position="319"/>
    </location>
</feature>
<evidence type="ECO:0000313" key="3">
    <source>
        <dbReference type="Proteomes" id="UP001295684"/>
    </source>
</evidence>
<name>A0AAD1U6D9_EUPCR</name>
<protein>
    <submittedName>
        <fullName evidence="2">Uncharacterized protein</fullName>
    </submittedName>
</protein>
<reference evidence="2" key="1">
    <citation type="submission" date="2023-07" db="EMBL/GenBank/DDBJ databases">
        <authorList>
            <consortium name="AG Swart"/>
            <person name="Singh M."/>
            <person name="Singh A."/>
            <person name="Seah K."/>
            <person name="Emmerich C."/>
        </authorList>
    </citation>
    <scope>NUCLEOTIDE SEQUENCE</scope>
    <source>
        <strain evidence="2">DP1</strain>
    </source>
</reference>
<dbReference type="EMBL" id="CAMPGE010002520">
    <property type="protein sequence ID" value="CAI2361327.1"/>
    <property type="molecule type" value="Genomic_DNA"/>
</dbReference>
<evidence type="ECO:0000256" key="1">
    <source>
        <dbReference type="SAM" id="MobiDB-lite"/>
    </source>
</evidence>
<dbReference type="AlphaFoldDB" id="A0AAD1U6D9"/>